<evidence type="ECO:0000313" key="2">
    <source>
        <dbReference type="Proteomes" id="UP001055811"/>
    </source>
</evidence>
<sequence length="149" mass="17178">MHSLVTGAYCLGIFQIGKDPTTTLGDLMLQVEICLFRLQTIFIQTTSSVVLKEGCKQGKLVHACPIAKHRGKFHHVLRIKLIFRKKGLEMLPELDNLDADDVIRIFEKDEDDEDIELSGEWVEYIDEMRSLIMFLINISKLIYLRAVER</sequence>
<reference evidence="2" key="1">
    <citation type="journal article" date="2022" name="Mol. Ecol. Resour.">
        <title>The genomes of chicory, endive, great burdock and yacon provide insights into Asteraceae palaeo-polyploidization history and plant inulin production.</title>
        <authorList>
            <person name="Fan W."/>
            <person name="Wang S."/>
            <person name="Wang H."/>
            <person name="Wang A."/>
            <person name="Jiang F."/>
            <person name="Liu H."/>
            <person name="Zhao H."/>
            <person name="Xu D."/>
            <person name="Zhang Y."/>
        </authorList>
    </citation>
    <scope>NUCLEOTIDE SEQUENCE [LARGE SCALE GENOMIC DNA]</scope>
    <source>
        <strain evidence="2">cv. Punajuju</strain>
    </source>
</reference>
<name>A0ACB9ACL1_CICIN</name>
<accession>A0ACB9ACL1</accession>
<reference evidence="1 2" key="2">
    <citation type="journal article" date="2022" name="Mol. Ecol. Resour.">
        <title>The genomes of chicory, endive, great burdock and yacon provide insights into Asteraceae paleo-polyploidization history and plant inulin production.</title>
        <authorList>
            <person name="Fan W."/>
            <person name="Wang S."/>
            <person name="Wang H."/>
            <person name="Wang A."/>
            <person name="Jiang F."/>
            <person name="Liu H."/>
            <person name="Zhao H."/>
            <person name="Xu D."/>
            <person name="Zhang Y."/>
        </authorList>
    </citation>
    <scope>NUCLEOTIDE SEQUENCE [LARGE SCALE GENOMIC DNA]</scope>
    <source>
        <strain evidence="2">cv. Punajuju</strain>
        <tissue evidence="1">Leaves</tissue>
    </source>
</reference>
<keyword evidence="2" id="KW-1185">Reference proteome</keyword>
<protein>
    <submittedName>
        <fullName evidence="1">Uncharacterized protein</fullName>
    </submittedName>
</protein>
<gene>
    <name evidence="1" type="ORF">L2E82_36871</name>
</gene>
<organism evidence="1 2">
    <name type="scientific">Cichorium intybus</name>
    <name type="common">Chicory</name>
    <dbReference type="NCBI Taxonomy" id="13427"/>
    <lineage>
        <taxon>Eukaryota</taxon>
        <taxon>Viridiplantae</taxon>
        <taxon>Streptophyta</taxon>
        <taxon>Embryophyta</taxon>
        <taxon>Tracheophyta</taxon>
        <taxon>Spermatophyta</taxon>
        <taxon>Magnoliopsida</taxon>
        <taxon>eudicotyledons</taxon>
        <taxon>Gunneridae</taxon>
        <taxon>Pentapetalae</taxon>
        <taxon>asterids</taxon>
        <taxon>campanulids</taxon>
        <taxon>Asterales</taxon>
        <taxon>Asteraceae</taxon>
        <taxon>Cichorioideae</taxon>
        <taxon>Cichorieae</taxon>
        <taxon>Cichoriinae</taxon>
        <taxon>Cichorium</taxon>
    </lineage>
</organism>
<evidence type="ECO:0000313" key="1">
    <source>
        <dbReference type="EMBL" id="KAI3707932.1"/>
    </source>
</evidence>
<dbReference type="Proteomes" id="UP001055811">
    <property type="component" value="Linkage Group LG07"/>
</dbReference>
<dbReference type="EMBL" id="CM042015">
    <property type="protein sequence ID" value="KAI3707932.1"/>
    <property type="molecule type" value="Genomic_DNA"/>
</dbReference>
<comment type="caution">
    <text evidence="1">The sequence shown here is derived from an EMBL/GenBank/DDBJ whole genome shotgun (WGS) entry which is preliminary data.</text>
</comment>
<proteinExistence type="predicted"/>